<proteinExistence type="predicted"/>
<dbReference type="AlphaFoldDB" id="A0A8S1DJL5"/>
<accession>A0A8S1DJL5</accession>
<gene>
    <name evidence="5" type="ORF">CLODIP_2_CD07169</name>
</gene>
<comment type="caution">
    <text evidence="5">The sequence shown here is derived from an EMBL/GenBank/DDBJ whole genome shotgun (WGS) entry which is preliminary data.</text>
</comment>
<evidence type="ECO:0000256" key="2">
    <source>
        <dbReference type="SAM" id="Coils"/>
    </source>
</evidence>
<feature type="domain" description="Cilia- and flagella-associated protein 58 central coiled coil" evidence="4">
    <location>
        <begin position="366"/>
        <end position="666"/>
    </location>
</feature>
<dbReference type="Pfam" id="PF21771">
    <property type="entry name" value="CFAP58_CC"/>
    <property type="match status" value="1"/>
</dbReference>
<keyword evidence="6" id="KW-1185">Reference proteome</keyword>
<sequence length="863" mass="100667">MEPSDTPVEEPQVLDLEMVESRYKKLCSELERNVAMEDVLTEINFLYGALTITRQNEYLLRLSCDKMQQEMTSNDASLRSALQQAEESRKSVLSMKAAMEDAFRTADAAHLREQLAQEALVTAEKQIQLLKTDIEQSNRAALEKADSVPRNQDEQRLESEKVGREVADLRSKLAESANAYDELERKNMATGAKMDTMAQHLEVLSIELGKEMRVREALESQQTAFTNAIAEKDAEIKNLQEQLQAVDKLVGKNESLEDEKKLIEEKLQRELETTTARALKIQQDYEAQLLKVEKLSREASQKAAALKARNDEVQKVKQEAAKYIKGQESHFKRMATMEAVRNEWERQKDELRAQVIEREREADRLRKQADTQKKKLDAVVREKDMMAKNVSKAGGLLEQQIEKTKNMEQMERTLMNQLQERDHELSKQKTQLKQLENECKRLKAISERKGDKFEETCEQLKEEQEHRLLARKQMLKLEFEQKNESVLLESLRFEKENCDRQLTAAKARVERLEEKIQELEQNGVQLKESIINFESNKMKDELVLQRAEREKENARHELRQVREQLTTFRERALSAEQEQKQLQDEIAVLHRQKEKLGTDLDKLNENQSALQKKLKVKEEEIRVLRSQIKELEKEFKQANLQYDQKVEEIRLLQLQVQNLASEKKLITQDLMARDDTRMQVFRLQRDLTEEQLKRKALEDELAQPRNIHRWRYLQGEDPERFELIQRLALVQKRLVVTLSSSNSKQAKPEEQSRVSHSAPPSTFSPAEMLYQLRHSQKQIKCLLAEKMMYQSQVGDLRQQVHQLGLQLQECKKQLFAQKRKLKKSRVTKPEETTSVAAVTQQRVRFTGGGFNLNVTPQDSRLTD</sequence>
<dbReference type="GO" id="GO:0005856">
    <property type="term" value="C:cytoskeleton"/>
    <property type="evidence" value="ECO:0007669"/>
    <property type="project" value="TreeGrafter"/>
</dbReference>
<evidence type="ECO:0000259" key="4">
    <source>
        <dbReference type="Pfam" id="PF21771"/>
    </source>
</evidence>
<feature type="region of interest" description="Disordered" evidence="3">
    <location>
        <begin position="141"/>
        <end position="163"/>
    </location>
</feature>
<feature type="region of interest" description="Disordered" evidence="3">
    <location>
        <begin position="740"/>
        <end position="761"/>
    </location>
</feature>
<evidence type="ECO:0000313" key="6">
    <source>
        <dbReference type="Proteomes" id="UP000494165"/>
    </source>
</evidence>
<dbReference type="InterPro" id="IPR049270">
    <property type="entry name" value="CFAP58_CC"/>
</dbReference>
<reference evidence="5 6" key="1">
    <citation type="submission" date="2020-04" db="EMBL/GenBank/DDBJ databases">
        <authorList>
            <person name="Alioto T."/>
            <person name="Alioto T."/>
            <person name="Gomez Garrido J."/>
        </authorList>
    </citation>
    <scope>NUCLEOTIDE SEQUENCE [LARGE SCALE GENOMIC DNA]</scope>
</reference>
<dbReference type="EMBL" id="CADEPI010000329">
    <property type="protein sequence ID" value="CAB3383903.1"/>
    <property type="molecule type" value="Genomic_DNA"/>
</dbReference>
<evidence type="ECO:0000313" key="5">
    <source>
        <dbReference type="EMBL" id="CAB3383903.1"/>
    </source>
</evidence>
<feature type="coiled-coil region" evidence="2">
    <location>
        <begin position="415"/>
        <end position="463"/>
    </location>
</feature>
<organism evidence="5 6">
    <name type="scientific">Cloeon dipterum</name>
    <dbReference type="NCBI Taxonomy" id="197152"/>
    <lineage>
        <taxon>Eukaryota</taxon>
        <taxon>Metazoa</taxon>
        <taxon>Ecdysozoa</taxon>
        <taxon>Arthropoda</taxon>
        <taxon>Hexapoda</taxon>
        <taxon>Insecta</taxon>
        <taxon>Pterygota</taxon>
        <taxon>Palaeoptera</taxon>
        <taxon>Ephemeroptera</taxon>
        <taxon>Pisciforma</taxon>
        <taxon>Baetidae</taxon>
        <taxon>Cloeon</taxon>
    </lineage>
</organism>
<dbReference type="PANTHER" id="PTHR32083">
    <property type="entry name" value="CILIA AND FLAGELLA-ASSOCIATED PROTEIN 58-RELATED"/>
    <property type="match status" value="1"/>
</dbReference>
<protein>
    <recommendedName>
        <fullName evidence="4">Cilia- and flagella-associated protein 58 central coiled coil domain-containing protein</fullName>
    </recommendedName>
</protein>
<dbReference type="PANTHER" id="PTHR32083:SF0">
    <property type="entry name" value="CILIA AND FLAGELLA-ASSOCIATED PROTEIN 58"/>
    <property type="match status" value="1"/>
</dbReference>
<feature type="coiled-coil region" evidence="2">
    <location>
        <begin position="488"/>
        <end position="700"/>
    </location>
</feature>
<keyword evidence="1 2" id="KW-0175">Coiled coil</keyword>
<evidence type="ECO:0000256" key="1">
    <source>
        <dbReference type="ARBA" id="ARBA00023054"/>
    </source>
</evidence>
<dbReference type="Proteomes" id="UP000494165">
    <property type="component" value="Unassembled WGS sequence"/>
</dbReference>
<dbReference type="OrthoDB" id="264785at2759"/>
<name>A0A8S1DJL5_9INSE</name>
<feature type="coiled-coil region" evidence="2">
    <location>
        <begin position="222"/>
        <end position="382"/>
    </location>
</feature>
<evidence type="ECO:0000256" key="3">
    <source>
        <dbReference type="SAM" id="MobiDB-lite"/>
    </source>
</evidence>